<keyword evidence="2" id="KW-0560">Oxidoreductase</keyword>
<keyword evidence="2" id="KW-0503">Monooxygenase</keyword>
<comment type="similarity">
    <text evidence="1">Belongs to the cytochrome P450 family.</text>
</comment>
<dbReference type="SUPFAM" id="SSF48264">
    <property type="entry name" value="Cytochrome P450"/>
    <property type="match status" value="1"/>
</dbReference>
<evidence type="ECO:0008006" key="5">
    <source>
        <dbReference type="Google" id="ProtNLM"/>
    </source>
</evidence>
<evidence type="ECO:0000256" key="2">
    <source>
        <dbReference type="ARBA" id="ARBA00023033"/>
    </source>
</evidence>
<sequence length="155" mass="17332">MSSALLSFALVIRRVYDSLPFTGFESDQGKISYYAGLMENVDRSEKLTLNGGVNGVVQIDGPKWREQRRFALHVLRDFGVGRALMEGKIMDEVNAFAAYLRLNQRRVAMNSPVAVCVGNVINNMLFGMRFPQLIPQSITIRPLAFAQPASWVALH</sequence>
<dbReference type="EMBL" id="KE124778">
    <property type="protein sequence ID" value="EPB80616.1"/>
    <property type="molecule type" value="Genomic_DNA"/>
</dbReference>
<accession>A0A0D6MBS8</accession>
<keyword evidence="4" id="KW-1185">Reference proteome</keyword>
<dbReference type="InterPro" id="IPR036396">
    <property type="entry name" value="Cyt_P450_sf"/>
</dbReference>
<dbReference type="Pfam" id="PF00067">
    <property type="entry name" value="p450"/>
    <property type="match status" value="1"/>
</dbReference>
<protein>
    <recommendedName>
        <fullName evidence="5">Unspecific monooxygenase</fullName>
    </recommendedName>
</protein>
<evidence type="ECO:0000256" key="1">
    <source>
        <dbReference type="ARBA" id="ARBA00010617"/>
    </source>
</evidence>
<dbReference type="Gene3D" id="1.10.630.10">
    <property type="entry name" value="Cytochrome P450"/>
    <property type="match status" value="1"/>
</dbReference>
<dbReference type="GO" id="GO:0005506">
    <property type="term" value="F:iron ion binding"/>
    <property type="evidence" value="ECO:0007669"/>
    <property type="project" value="InterPro"/>
</dbReference>
<dbReference type="PANTHER" id="PTHR24284">
    <property type="entry name" value="CYTOCHROME P450 FAMILY"/>
    <property type="match status" value="1"/>
</dbReference>
<reference evidence="3 4" key="1">
    <citation type="submission" date="2013-05" db="EMBL/GenBank/DDBJ databases">
        <title>Draft genome of the parasitic nematode Anyclostoma ceylanicum.</title>
        <authorList>
            <person name="Mitreva M."/>
        </authorList>
    </citation>
    <scope>NUCLEOTIDE SEQUENCE [LARGE SCALE GENOMIC DNA]</scope>
</reference>
<evidence type="ECO:0000313" key="4">
    <source>
        <dbReference type="Proteomes" id="UP000054495"/>
    </source>
</evidence>
<dbReference type="AlphaFoldDB" id="A0A0D6MBS8"/>
<gene>
    <name evidence="3" type="ORF">ANCCEY_00330</name>
</gene>
<dbReference type="InterPro" id="IPR001128">
    <property type="entry name" value="Cyt_P450"/>
</dbReference>
<dbReference type="GO" id="GO:0020037">
    <property type="term" value="F:heme binding"/>
    <property type="evidence" value="ECO:0007669"/>
    <property type="project" value="InterPro"/>
</dbReference>
<organism evidence="3 4">
    <name type="scientific">Ancylostoma ceylanicum</name>
    <dbReference type="NCBI Taxonomy" id="53326"/>
    <lineage>
        <taxon>Eukaryota</taxon>
        <taxon>Metazoa</taxon>
        <taxon>Ecdysozoa</taxon>
        <taxon>Nematoda</taxon>
        <taxon>Chromadorea</taxon>
        <taxon>Rhabditida</taxon>
        <taxon>Rhabditina</taxon>
        <taxon>Rhabditomorpha</taxon>
        <taxon>Strongyloidea</taxon>
        <taxon>Ancylostomatidae</taxon>
        <taxon>Ancylostomatinae</taxon>
        <taxon>Ancylostoma</taxon>
    </lineage>
</organism>
<proteinExistence type="inferred from homology"/>
<dbReference type="PANTHER" id="PTHR24284:SF1">
    <property type="entry name" value="CYTOCHROME P450 FAMILY"/>
    <property type="match status" value="1"/>
</dbReference>
<dbReference type="Proteomes" id="UP000054495">
    <property type="component" value="Unassembled WGS sequence"/>
</dbReference>
<dbReference type="GO" id="GO:0016705">
    <property type="term" value="F:oxidoreductase activity, acting on paired donors, with incorporation or reduction of molecular oxygen"/>
    <property type="evidence" value="ECO:0007669"/>
    <property type="project" value="InterPro"/>
</dbReference>
<evidence type="ECO:0000313" key="3">
    <source>
        <dbReference type="EMBL" id="EPB80616.1"/>
    </source>
</evidence>
<name>A0A0D6MBS8_9BILA</name>
<dbReference type="GO" id="GO:0004497">
    <property type="term" value="F:monooxygenase activity"/>
    <property type="evidence" value="ECO:0007669"/>
    <property type="project" value="UniProtKB-KW"/>
</dbReference>